<reference evidence="1 2" key="1">
    <citation type="submission" date="2017-03" db="EMBL/GenBank/DDBJ databases">
        <title>Genome Survey of Euroglyphus maynei.</title>
        <authorList>
            <person name="Arlian L.G."/>
            <person name="Morgan M.S."/>
            <person name="Rider S.D."/>
        </authorList>
    </citation>
    <scope>NUCLEOTIDE SEQUENCE [LARGE SCALE GENOMIC DNA]</scope>
    <source>
        <strain evidence="1">Arlian Lab</strain>
        <tissue evidence="1">Whole body</tissue>
    </source>
</reference>
<protein>
    <submittedName>
        <fullName evidence="1">Uncharacterized protein</fullName>
    </submittedName>
</protein>
<keyword evidence="2" id="KW-1185">Reference proteome</keyword>
<organism evidence="1 2">
    <name type="scientific">Euroglyphus maynei</name>
    <name type="common">Mayne's house dust mite</name>
    <dbReference type="NCBI Taxonomy" id="6958"/>
    <lineage>
        <taxon>Eukaryota</taxon>
        <taxon>Metazoa</taxon>
        <taxon>Ecdysozoa</taxon>
        <taxon>Arthropoda</taxon>
        <taxon>Chelicerata</taxon>
        <taxon>Arachnida</taxon>
        <taxon>Acari</taxon>
        <taxon>Acariformes</taxon>
        <taxon>Sarcoptiformes</taxon>
        <taxon>Astigmata</taxon>
        <taxon>Psoroptidia</taxon>
        <taxon>Analgoidea</taxon>
        <taxon>Pyroglyphidae</taxon>
        <taxon>Pyroglyphinae</taxon>
        <taxon>Euroglyphus</taxon>
    </lineage>
</organism>
<gene>
    <name evidence="1" type="ORF">BLA29_014688</name>
</gene>
<proteinExistence type="predicted"/>
<evidence type="ECO:0000313" key="2">
    <source>
        <dbReference type="Proteomes" id="UP000194236"/>
    </source>
</evidence>
<dbReference type="EMBL" id="MUJZ01054289">
    <property type="protein sequence ID" value="OTF72855.1"/>
    <property type="molecule type" value="Genomic_DNA"/>
</dbReference>
<evidence type="ECO:0000313" key="1">
    <source>
        <dbReference type="EMBL" id="OTF72855.1"/>
    </source>
</evidence>
<dbReference type="AlphaFoldDB" id="A0A1Y3B0I1"/>
<accession>A0A1Y3B0I1</accession>
<comment type="caution">
    <text evidence="1">The sequence shown here is derived from an EMBL/GenBank/DDBJ whole genome shotgun (WGS) entry which is preliminary data.</text>
</comment>
<dbReference type="Proteomes" id="UP000194236">
    <property type="component" value="Unassembled WGS sequence"/>
</dbReference>
<sequence>MRKKLKKLSTFVILHHNRAKVIIQERNNGSYELSMFNVIRSNHHGSKLTKKFLRHHHHLHHL</sequence>
<name>A0A1Y3B0I1_EURMA</name>